<accession>A0A645AK74</accession>
<organism evidence="1">
    <name type="scientific">bioreactor metagenome</name>
    <dbReference type="NCBI Taxonomy" id="1076179"/>
    <lineage>
        <taxon>unclassified sequences</taxon>
        <taxon>metagenomes</taxon>
        <taxon>ecological metagenomes</taxon>
    </lineage>
</organism>
<dbReference type="AlphaFoldDB" id="A0A645AK74"/>
<dbReference type="EMBL" id="VSSQ01014377">
    <property type="protein sequence ID" value="MPM53520.1"/>
    <property type="molecule type" value="Genomic_DNA"/>
</dbReference>
<name>A0A645AK74_9ZZZZ</name>
<reference evidence="1" key="1">
    <citation type="submission" date="2019-08" db="EMBL/GenBank/DDBJ databases">
        <authorList>
            <person name="Kucharzyk K."/>
            <person name="Murdoch R.W."/>
            <person name="Higgins S."/>
            <person name="Loffler F."/>
        </authorList>
    </citation>
    <scope>NUCLEOTIDE SEQUENCE</scope>
</reference>
<evidence type="ECO:0000313" key="1">
    <source>
        <dbReference type="EMBL" id="MPM53520.1"/>
    </source>
</evidence>
<protein>
    <submittedName>
        <fullName evidence="1">Uncharacterized protein</fullName>
    </submittedName>
</protein>
<proteinExistence type="predicted"/>
<comment type="caution">
    <text evidence="1">The sequence shown here is derived from an EMBL/GenBank/DDBJ whole genome shotgun (WGS) entry which is preliminary data.</text>
</comment>
<sequence>MTVFADSGGGNFSVTHIGNELCAVANTQHWYAQFQNCFIIMRRSFIIDAVRSARKNDAFIVVFFYFLDRCGKRQDLRINMLLTNSACNQLIILSAEIQH</sequence>
<gene>
    <name evidence="1" type="ORF">SDC9_100288</name>
</gene>